<gene>
    <name evidence="1" type="ORF">QAD02_007040</name>
</gene>
<sequence length="146" mass="16925">MTPVSVTLYNATEARENMKKFYGSAPYKQPKYSVGDLVRVSRRSGPFAKAYSGGWTTELFKIVRISETRTPCNYFLHDLDDEEIDGFFYEEELSRVRMDLNSGVFEIDNVLRSRGKGRKKEFFVSWKGYPEKFNSLVPADNLQRIP</sequence>
<name>A0ACC2N2K6_9HYME</name>
<reference evidence="1" key="1">
    <citation type="submission" date="2023-04" db="EMBL/GenBank/DDBJ databases">
        <title>A chromosome-level genome assembly of the parasitoid wasp Eretmocerus hayati.</title>
        <authorList>
            <person name="Zhong Y."/>
            <person name="Liu S."/>
            <person name="Liu Y."/>
        </authorList>
    </citation>
    <scope>NUCLEOTIDE SEQUENCE</scope>
    <source>
        <strain evidence="1">ZJU_SS_LIU_2023</strain>
    </source>
</reference>
<dbReference type="EMBL" id="CM056744">
    <property type="protein sequence ID" value="KAJ8665378.1"/>
    <property type="molecule type" value="Genomic_DNA"/>
</dbReference>
<evidence type="ECO:0000313" key="2">
    <source>
        <dbReference type="Proteomes" id="UP001239111"/>
    </source>
</evidence>
<accession>A0ACC2N2K6</accession>
<protein>
    <submittedName>
        <fullName evidence="1">Uncharacterized protein</fullName>
    </submittedName>
</protein>
<keyword evidence="2" id="KW-1185">Reference proteome</keyword>
<proteinExistence type="predicted"/>
<comment type="caution">
    <text evidence="1">The sequence shown here is derived from an EMBL/GenBank/DDBJ whole genome shotgun (WGS) entry which is preliminary data.</text>
</comment>
<organism evidence="1 2">
    <name type="scientific">Eretmocerus hayati</name>
    <dbReference type="NCBI Taxonomy" id="131215"/>
    <lineage>
        <taxon>Eukaryota</taxon>
        <taxon>Metazoa</taxon>
        <taxon>Ecdysozoa</taxon>
        <taxon>Arthropoda</taxon>
        <taxon>Hexapoda</taxon>
        <taxon>Insecta</taxon>
        <taxon>Pterygota</taxon>
        <taxon>Neoptera</taxon>
        <taxon>Endopterygota</taxon>
        <taxon>Hymenoptera</taxon>
        <taxon>Apocrita</taxon>
        <taxon>Proctotrupomorpha</taxon>
        <taxon>Chalcidoidea</taxon>
        <taxon>Aphelinidae</taxon>
        <taxon>Aphelininae</taxon>
        <taxon>Eretmocerus</taxon>
    </lineage>
</organism>
<dbReference type="Proteomes" id="UP001239111">
    <property type="component" value="Chromosome 4"/>
</dbReference>
<evidence type="ECO:0000313" key="1">
    <source>
        <dbReference type="EMBL" id="KAJ8665378.1"/>
    </source>
</evidence>